<dbReference type="AlphaFoldDB" id="A0A9W8GYN3"/>
<organism evidence="2 3">
    <name type="scientific">Coemansia pectinata</name>
    <dbReference type="NCBI Taxonomy" id="1052879"/>
    <lineage>
        <taxon>Eukaryota</taxon>
        <taxon>Fungi</taxon>
        <taxon>Fungi incertae sedis</taxon>
        <taxon>Zoopagomycota</taxon>
        <taxon>Kickxellomycotina</taxon>
        <taxon>Kickxellomycetes</taxon>
        <taxon>Kickxellales</taxon>
        <taxon>Kickxellaceae</taxon>
        <taxon>Coemansia</taxon>
    </lineage>
</organism>
<evidence type="ECO:0000313" key="2">
    <source>
        <dbReference type="EMBL" id="KAJ2753330.1"/>
    </source>
</evidence>
<feature type="signal peptide" evidence="1">
    <location>
        <begin position="1"/>
        <end position="20"/>
    </location>
</feature>
<comment type="caution">
    <text evidence="2">The sequence shown here is derived from an EMBL/GenBank/DDBJ whole genome shotgun (WGS) entry which is preliminary data.</text>
</comment>
<name>A0A9W8GYN3_9FUNG</name>
<dbReference type="Proteomes" id="UP001140011">
    <property type="component" value="Unassembled WGS sequence"/>
</dbReference>
<sequence length="222" mass="22560">MVRLNMRSFALMALAMVAAASPVLNAAKEAAAPAALSVPAAPAPVAPVAPLADASHKQEVVAADAHSAQQLQPPASGNVAQNENIDVSKMGIWVPCSESECMRDMTPEQKEAFKRDCEKMQLSHKNDSVDGKSRVSSDTALNYFQMIIPEKDAARLALNNQPCTFSTKKPSETALPARTCAAAVAARAAATAAAARAAAAASAAAASVAAAAHAAATAAAAN</sequence>
<evidence type="ECO:0000256" key="1">
    <source>
        <dbReference type="SAM" id="SignalP"/>
    </source>
</evidence>
<dbReference type="OrthoDB" id="5576958at2759"/>
<dbReference type="EMBL" id="JANBUH010000200">
    <property type="protein sequence ID" value="KAJ2753330.1"/>
    <property type="molecule type" value="Genomic_DNA"/>
</dbReference>
<evidence type="ECO:0000313" key="3">
    <source>
        <dbReference type="Proteomes" id="UP001140011"/>
    </source>
</evidence>
<protein>
    <submittedName>
        <fullName evidence="2">Uncharacterized protein</fullName>
    </submittedName>
</protein>
<gene>
    <name evidence="2" type="ORF">GGI19_003200</name>
</gene>
<reference evidence="2" key="1">
    <citation type="submission" date="2022-07" db="EMBL/GenBank/DDBJ databases">
        <title>Phylogenomic reconstructions and comparative analyses of Kickxellomycotina fungi.</title>
        <authorList>
            <person name="Reynolds N.K."/>
            <person name="Stajich J.E."/>
            <person name="Barry K."/>
            <person name="Grigoriev I.V."/>
            <person name="Crous P."/>
            <person name="Smith M.E."/>
        </authorList>
    </citation>
    <scope>NUCLEOTIDE SEQUENCE</scope>
    <source>
        <strain evidence="2">BCRC 34297</strain>
    </source>
</reference>
<keyword evidence="3" id="KW-1185">Reference proteome</keyword>
<feature type="chain" id="PRO_5040905391" evidence="1">
    <location>
        <begin position="21"/>
        <end position="222"/>
    </location>
</feature>
<keyword evidence="1" id="KW-0732">Signal</keyword>
<accession>A0A9W8GYN3</accession>
<proteinExistence type="predicted"/>